<dbReference type="OrthoDB" id="8982743at2"/>
<dbReference type="Pfam" id="PF13609">
    <property type="entry name" value="Porin_4"/>
    <property type="match status" value="1"/>
</dbReference>
<evidence type="ECO:0000313" key="13">
    <source>
        <dbReference type="Proteomes" id="UP000298656"/>
    </source>
</evidence>
<keyword evidence="3" id="KW-0813">Transport</keyword>
<dbReference type="CDD" id="cd00342">
    <property type="entry name" value="gram_neg_porins"/>
    <property type="match status" value="1"/>
</dbReference>
<evidence type="ECO:0000256" key="8">
    <source>
        <dbReference type="ARBA" id="ARBA00023114"/>
    </source>
</evidence>
<keyword evidence="13" id="KW-1185">Reference proteome</keyword>
<keyword evidence="9" id="KW-0472">Membrane</keyword>
<accession>A0A4P8J4I8</accession>
<dbReference type="GO" id="GO:0006811">
    <property type="term" value="P:monoatomic ion transport"/>
    <property type="evidence" value="ECO:0007669"/>
    <property type="project" value="UniProtKB-KW"/>
</dbReference>
<evidence type="ECO:0000256" key="3">
    <source>
        <dbReference type="ARBA" id="ARBA00022448"/>
    </source>
</evidence>
<dbReference type="InterPro" id="IPR002299">
    <property type="entry name" value="Porin_Neis"/>
</dbReference>
<evidence type="ECO:0000256" key="6">
    <source>
        <dbReference type="ARBA" id="ARBA00022729"/>
    </source>
</evidence>
<dbReference type="Proteomes" id="UP000298656">
    <property type="component" value="Chromosome 2"/>
</dbReference>
<dbReference type="InterPro" id="IPR023614">
    <property type="entry name" value="Porin_dom_sf"/>
</dbReference>
<dbReference type="KEGG" id="tvl:FAZ95_34340"/>
<dbReference type="InterPro" id="IPR050298">
    <property type="entry name" value="Gram-neg_bact_OMP"/>
</dbReference>
<organism evidence="12 13">
    <name type="scientific">Trinickia violacea</name>
    <dbReference type="NCBI Taxonomy" id="2571746"/>
    <lineage>
        <taxon>Bacteria</taxon>
        <taxon>Pseudomonadati</taxon>
        <taxon>Pseudomonadota</taxon>
        <taxon>Betaproteobacteria</taxon>
        <taxon>Burkholderiales</taxon>
        <taxon>Burkholderiaceae</taxon>
        <taxon>Trinickia</taxon>
    </lineage>
</organism>
<reference evidence="12 13" key="1">
    <citation type="submission" date="2019-05" db="EMBL/GenBank/DDBJ databases">
        <title>Burkholderia sp. DHOD12, isolated from subtropical forest soil.</title>
        <authorList>
            <person name="Gao Z.-H."/>
            <person name="Qiu L.-H."/>
        </authorList>
    </citation>
    <scope>NUCLEOTIDE SEQUENCE [LARGE SCALE GENOMIC DNA]</scope>
    <source>
        <strain evidence="12 13">DHOD12</strain>
    </source>
</reference>
<evidence type="ECO:0000256" key="5">
    <source>
        <dbReference type="ARBA" id="ARBA00022692"/>
    </source>
</evidence>
<dbReference type="AlphaFoldDB" id="A0A4P8J4I8"/>
<feature type="domain" description="Porin" evidence="11">
    <location>
        <begin position="8"/>
        <end position="332"/>
    </location>
</feature>
<gene>
    <name evidence="12" type="ORF">FAZ95_34340</name>
</gene>
<dbReference type="PANTHER" id="PTHR34501:SF9">
    <property type="entry name" value="MAJOR OUTER MEMBRANE PROTEIN P.IA"/>
    <property type="match status" value="1"/>
</dbReference>
<evidence type="ECO:0000259" key="11">
    <source>
        <dbReference type="Pfam" id="PF13609"/>
    </source>
</evidence>
<dbReference type="SUPFAM" id="SSF56935">
    <property type="entry name" value="Porins"/>
    <property type="match status" value="1"/>
</dbReference>
<keyword evidence="5" id="KW-0812">Transmembrane</keyword>
<evidence type="ECO:0000256" key="7">
    <source>
        <dbReference type="ARBA" id="ARBA00023065"/>
    </source>
</evidence>
<evidence type="ECO:0000256" key="9">
    <source>
        <dbReference type="ARBA" id="ARBA00023136"/>
    </source>
</evidence>
<dbReference type="InterPro" id="IPR033900">
    <property type="entry name" value="Gram_neg_porin_domain"/>
</dbReference>
<keyword evidence="8" id="KW-0626">Porin</keyword>
<name>A0A4P8J4I8_9BURK</name>
<evidence type="ECO:0000256" key="4">
    <source>
        <dbReference type="ARBA" id="ARBA00022452"/>
    </source>
</evidence>
<dbReference type="PANTHER" id="PTHR34501">
    <property type="entry name" value="PROTEIN YDDL-RELATED"/>
    <property type="match status" value="1"/>
</dbReference>
<keyword evidence="4" id="KW-1134">Transmembrane beta strand</keyword>
<dbReference type="GO" id="GO:0046930">
    <property type="term" value="C:pore complex"/>
    <property type="evidence" value="ECO:0007669"/>
    <property type="project" value="UniProtKB-KW"/>
</dbReference>
<comment type="subunit">
    <text evidence="2">Homotrimer.</text>
</comment>
<keyword evidence="7" id="KW-0406">Ion transport</keyword>
<evidence type="ECO:0000256" key="2">
    <source>
        <dbReference type="ARBA" id="ARBA00011233"/>
    </source>
</evidence>
<protein>
    <submittedName>
        <fullName evidence="12">Porin</fullName>
    </submittedName>
</protein>
<proteinExistence type="predicted"/>
<dbReference type="EMBL" id="CP040078">
    <property type="protein sequence ID" value="QCP54984.1"/>
    <property type="molecule type" value="Genomic_DNA"/>
</dbReference>
<dbReference type="Gene3D" id="2.40.160.10">
    <property type="entry name" value="Porin"/>
    <property type="match status" value="1"/>
</dbReference>
<dbReference type="GO" id="GO:0015288">
    <property type="term" value="F:porin activity"/>
    <property type="evidence" value="ECO:0007669"/>
    <property type="project" value="UniProtKB-KW"/>
</dbReference>
<keyword evidence="10" id="KW-0998">Cell outer membrane</keyword>
<sequence length="364" mass="39406">MGVCSVLSAHAQSSVTIYGLISTGVGYVSNAGGAKEYALYSGTNQNNRWGFKIREDLGGGLATVAQLENGFDITTGGLGQNGRMFGRQAWVGLQSNTLGTVTFGRQYDAFFDYIALFSAPYASGGLAAHPGDSDNLMGSWRYNNSIKYATPIWNGFSAEALYAMSNSTDFALNRAWSVGVRYTGNRFSVAAAYVDLQYPGTTNANGAVTNDYAGAPFWLFRTSPINSAVGVQRQRNIGAGGNYRITDKATLSAFVDDIRYDYLDHSSLHLNNYDVSFSYLLTPALSVAASYVYTHGTYGGIDANPHWNTGQITIDYALSKRTDVYVFDDYQRVSGPLAVADIFLNAPSTSRSQNLVIAGIRHKF</sequence>
<dbReference type="GO" id="GO:0009279">
    <property type="term" value="C:cell outer membrane"/>
    <property type="evidence" value="ECO:0007669"/>
    <property type="project" value="UniProtKB-SubCell"/>
</dbReference>
<evidence type="ECO:0000256" key="1">
    <source>
        <dbReference type="ARBA" id="ARBA00004571"/>
    </source>
</evidence>
<evidence type="ECO:0000256" key="10">
    <source>
        <dbReference type="ARBA" id="ARBA00023237"/>
    </source>
</evidence>
<evidence type="ECO:0000313" key="12">
    <source>
        <dbReference type="EMBL" id="QCP54984.1"/>
    </source>
</evidence>
<keyword evidence="6" id="KW-0732">Signal</keyword>
<dbReference type="PRINTS" id="PR00184">
    <property type="entry name" value="NEISSPPORIN"/>
</dbReference>
<comment type="subcellular location">
    <subcellularLocation>
        <location evidence="1">Cell outer membrane</location>
        <topology evidence="1">Multi-pass membrane protein</topology>
    </subcellularLocation>
</comment>